<evidence type="ECO:0000256" key="7">
    <source>
        <dbReference type="ARBA" id="ARBA00023157"/>
    </source>
</evidence>
<dbReference type="GO" id="GO:0004571">
    <property type="term" value="F:mannosyl-oligosaccharide 1,2-alpha-mannosidase activity"/>
    <property type="evidence" value="ECO:0007669"/>
    <property type="project" value="UniProtKB-EC"/>
</dbReference>
<dbReference type="GO" id="GO:0005509">
    <property type="term" value="F:calcium ion binding"/>
    <property type="evidence" value="ECO:0007669"/>
    <property type="project" value="InterPro"/>
</dbReference>
<evidence type="ECO:0000256" key="4">
    <source>
        <dbReference type="ARBA" id="ARBA00022723"/>
    </source>
</evidence>
<evidence type="ECO:0000256" key="10">
    <source>
        <dbReference type="PIRSR" id="PIRSR601382-2"/>
    </source>
</evidence>
<evidence type="ECO:0000313" key="13">
    <source>
        <dbReference type="EMBL" id="PJF18925.1"/>
    </source>
</evidence>
<comment type="pathway">
    <text evidence="2">Protein modification; protein glycosylation.</text>
</comment>
<dbReference type="InterPro" id="IPR001382">
    <property type="entry name" value="Glyco_hydro_47"/>
</dbReference>
<protein>
    <recommendedName>
        <fullName evidence="12">alpha-1,2-Mannosidase</fullName>
        <ecNumber evidence="12">3.2.1.-</ecNumber>
    </recommendedName>
</protein>
<sequence>MQIALPTFRTTSEIIGGLLGAYSLTGDGELLQKAAHLGHLVLDGFVESLPMPLVLINVTGRASRSTRVPLVDIGGLSLDLCYLGDLLGEKRFRDQMSALSEYIRSAVFGNPGVFAEEIELQLETYQPNGVCSLGYRAGPVYEYMIKDSLYVAGRDVRARDTAYTLTQVFFDHYAKQHRIVRVVSWAIREEPDQSVCFALGTVALGGAPSDPLERALFYRNLRLIANTCLSAFLSMEEGDPKMLRPRLAESLFVLWRQTGDTAYRQMGLQMCERIESWKVSGGFTFPGTTVQPVFLLAETFKYLYLLFAPRSVLALDDFVFNTAGHPYPINKAVPADVQESTVVHLGGYTPRRKVRILQAQELFPV</sequence>
<evidence type="ECO:0000256" key="12">
    <source>
        <dbReference type="RuleBase" id="RU361193"/>
    </source>
</evidence>
<evidence type="ECO:0000256" key="9">
    <source>
        <dbReference type="ARBA" id="ARBA00048605"/>
    </source>
</evidence>
<dbReference type="STRING" id="1246581.A0A2H9TME5"/>
<dbReference type="AlphaFoldDB" id="A0A2H9TME5"/>
<dbReference type="PANTHER" id="PTHR11742:SF55">
    <property type="entry name" value="ENDOPLASMIC RETICULUM MANNOSYL-OLIGOSACCHARIDE 1,2-ALPHA-MANNOSIDASE"/>
    <property type="match status" value="1"/>
</dbReference>
<dbReference type="PANTHER" id="PTHR11742">
    <property type="entry name" value="MANNOSYL-OLIGOSACCHARIDE ALPHA-1,2-MANNOSIDASE-RELATED"/>
    <property type="match status" value="1"/>
</dbReference>
<evidence type="ECO:0000256" key="5">
    <source>
        <dbReference type="ARBA" id="ARBA00022801"/>
    </source>
</evidence>
<dbReference type="GO" id="GO:0005975">
    <property type="term" value="P:carbohydrate metabolic process"/>
    <property type="evidence" value="ECO:0007669"/>
    <property type="project" value="InterPro"/>
</dbReference>
<dbReference type="Gene3D" id="1.50.10.10">
    <property type="match status" value="1"/>
</dbReference>
<comment type="catalytic activity">
    <reaction evidence="9">
        <text>N(4)-(alpha-D-Man-(1-&gt;2)-alpha-D-Man-(1-&gt;2)-alpha-D-Man-(1-&gt;3)-[alpha-D-Man-(1-&gt;2)-alpha-D-Man-(1-&gt;3)-[alpha-D-Man-(1-&gt;2)-alpha-D-Man-(1-&gt;6)]-alpha-D-Man-(1-&gt;6)]-beta-D-Man-(1-&gt;4)-beta-D-GlcNAc-(1-&gt;4)-beta-D-GlcNAc)-L-asparaginyl-[protein] (N-glucan mannose isomer 9A1,2,3B1,2,3) + 4 H2O = N(4)-(alpha-D-Man-(1-&gt;3)-[alpha-D-Man-(1-&gt;3)-[alpha-D-Man-(1-&gt;6)]-alpha-D-Man-(1-&gt;6)]-beta-D-Man-(1-&gt;4)-beta-D-GlcNAc-(1-&gt;4)-beta-D-GlcNAc)-L-asparaginyl-[protein] (N-glucan mannose isomer 5A1,2) + 4 beta-D-mannose</text>
        <dbReference type="Rhea" id="RHEA:56008"/>
        <dbReference type="Rhea" id="RHEA-COMP:14356"/>
        <dbReference type="Rhea" id="RHEA-COMP:14367"/>
        <dbReference type="ChEBI" id="CHEBI:15377"/>
        <dbReference type="ChEBI" id="CHEBI:28563"/>
        <dbReference type="ChEBI" id="CHEBI:59087"/>
        <dbReference type="ChEBI" id="CHEBI:139493"/>
        <dbReference type="EC" id="3.2.1.113"/>
    </reaction>
</comment>
<dbReference type="PRINTS" id="PR00747">
    <property type="entry name" value="GLYHDRLASE47"/>
</dbReference>
<keyword evidence="5 12" id="KW-0378">Hydrolase</keyword>
<proteinExistence type="inferred from homology"/>
<evidence type="ECO:0000256" key="6">
    <source>
        <dbReference type="ARBA" id="ARBA00022837"/>
    </source>
</evidence>
<comment type="similarity">
    <text evidence="3 12">Belongs to the glycosyl hydrolase 47 family.</text>
</comment>
<evidence type="ECO:0000256" key="2">
    <source>
        <dbReference type="ARBA" id="ARBA00004922"/>
    </source>
</evidence>
<evidence type="ECO:0000256" key="11">
    <source>
        <dbReference type="PIRSR" id="PIRSR601382-3"/>
    </source>
</evidence>
<dbReference type="Pfam" id="PF01532">
    <property type="entry name" value="Glyco_hydro_47"/>
    <property type="match status" value="2"/>
</dbReference>
<keyword evidence="4 10" id="KW-0479">Metal-binding</keyword>
<keyword evidence="12" id="KW-0326">Glycosidase</keyword>
<evidence type="ECO:0000256" key="1">
    <source>
        <dbReference type="ARBA" id="ARBA00001913"/>
    </source>
</evidence>
<keyword evidence="14" id="KW-1185">Reference proteome</keyword>
<feature type="binding site" evidence="10">
    <location>
        <position position="322"/>
    </location>
    <ligand>
        <name>Ca(2+)</name>
        <dbReference type="ChEBI" id="CHEBI:29108"/>
    </ligand>
</feature>
<keyword evidence="7 11" id="KW-1015">Disulfide bond</keyword>
<dbReference type="InterPro" id="IPR036026">
    <property type="entry name" value="Seven-hairpin_glycosidases"/>
</dbReference>
<name>A0A2H9TME5_9FUNG</name>
<dbReference type="EMBL" id="MTSL01000095">
    <property type="protein sequence ID" value="PJF18925.1"/>
    <property type="molecule type" value="Genomic_DNA"/>
</dbReference>
<dbReference type="OrthoDB" id="8118055at2759"/>
<gene>
    <name evidence="13" type="ORF">PSACC_01275</name>
</gene>
<feature type="disulfide bond" evidence="11">
    <location>
        <begin position="196"/>
        <end position="228"/>
    </location>
</feature>
<dbReference type="GO" id="GO:0005783">
    <property type="term" value="C:endoplasmic reticulum"/>
    <property type="evidence" value="ECO:0007669"/>
    <property type="project" value="TreeGrafter"/>
</dbReference>
<evidence type="ECO:0000256" key="8">
    <source>
        <dbReference type="ARBA" id="ARBA00047669"/>
    </source>
</evidence>
<dbReference type="Proteomes" id="UP000240830">
    <property type="component" value="Unassembled WGS sequence"/>
</dbReference>
<dbReference type="InterPro" id="IPR050749">
    <property type="entry name" value="Glycosyl_Hydrolase_47"/>
</dbReference>
<evidence type="ECO:0000256" key="3">
    <source>
        <dbReference type="ARBA" id="ARBA00007658"/>
    </source>
</evidence>
<comment type="cofactor">
    <cofactor evidence="1 10">
        <name>Ca(2+)</name>
        <dbReference type="ChEBI" id="CHEBI:29108"/>
    </cofactor>
</comment>
<evidence type="ECO:0000313" key="14">
    <source>
        <dbReference type="Proteomes" id="UP000240830"/>
    </source>
</evidence>
<reference evidence="13 14" key="1">
    <citation type="submission" date="2016-10" db="EMBL/GenBank/DDBJ databases">
        <title>The genome of Paramicrosporidium saccamoebae is the missing link in understanding Cryptomycota and Microsporidia evolution.</title>
        <authorList>
            <person name="Quandt C.A."/>
            <person name="Beaudet D."/>
            <person name="Corsaro D."/>
            <person name="Michel R."/>
            <person name="Corradi N."/>
            <person name="James T."/>
        </authorList>
    </citation>
    <scope>NUCLEOTIDE SEQUENCE [LARGE SCALE GENOMIC DNA]</scope>
    <source>
        <strain evidence="13 14">KSL3</strain>
    </source>
</reference>
<dbReference type="EC" id="3.2.1.-" evidence="12"/>
<dbReference type="GO" id="GO:0016020">
    <property type="term" value="C:membrane"/>
    <property type="evidence" value="ECO:0007669"/>
    <property type="project" value="InterPro"/>
</dbReference>
<dbReference type="SUPFAM" id="SSF48225">
    <property type="entry name" value="Seven-hairpin glycosidases"/>
    <property type="match status" value="1"/>
</dbReference>
<accession>A0A2H9TME5</accession>
<keyword evidence="6 10" id="KW-0106">Calcium</keyword>
<dbReference type="InterPro" id="IPR012341">
    <property type="entry name" value="6hp_glycosidase-like_sf"/>
</dbReference>
<comment type="caution">
    <text evidence="13">The sequence shown here is derived from an EMBL/GenBank/DDBJ whole genome shotgun (WGS) entry which is preliminary data.</text>
</comment>
<comment type="catalytic activity">
    <reaction evidence="8">
        <text>N(4)-(alpha-D-Man-(1-&gt;2)-alpha-D-Man-(1-&gt;2)-alpha-D-Man-(1-&gt;3)-[alpha-D-Man-(1-&gt;3)-[alpha-D-Man-(1-&gt;2)-alpha-D-Man-(1-&gt;6)]-alpha-D-Man-(1-&gt;6)]-beta-D-Man-(1-&gt;4)-beta-D-GlcNAc-(1-&gt;4)-beta-D-GlcNAc)-L-asparaginyl-[protein] (N-glucan mannose isomer 8A1,2,3B1,3) + 3 H2O = N(4)-(alpha-D-Man-(1-&gt;3)-[alpha-D-Man-(1-&gt;3)-[alpha-D-Man-(1-&gt;6)]-alpha-D-Man-(1-&gt;6)]-beta-D-Man-(1-&gt;4)-beta-D-GlcNAc-(1-&gt;4)-beta-D-GlcNAc)-L-asparaginyl-[protein] (N-glucan mannose isomer 5A1,2) + 3 beta-D-mannose</text>
        <dbReference type="Rhea" id="RHEA:56028"/>
        <dbReference type="Rhea" id="RHEA-COMP:14358"/>
        <dbReference type="Rhea" id="RHEA-COMP:14367"/>
        <dbReference type="ChEBI" id="CHEBI:15377"/>
        <dbReference type="ChEBI" id="CHEBI:28563"/>
        <dbReference type="ChEBI" id="CHEBI:59087"/>
        <dbReference type="ChEBI" id="CHEBI:60628"/>
        <dbReference type="EC" id="3.2.1.113"/>
    </reaction>
</comment>
<dbReference type="GO" id="GO:0036503">
    <property type="term" value="P:ERAD pathway"/>
    <property type="evidence" value="ECO:0007669"/>
    <property type="project" value="UniProtKB-ARBA"/>
</dbReference>
<organism evidence="13 14">
    <name type="scientific">Paramicrosporidium saccamoebae</name>
    <dbReference type="NCBI Taxonomy" id="1246581"/>
    <lineage>
        <taxon>Eukaryota</taxon>
        <taxon>Fungi</taxon>
        <taxon>Fungi incertae sedis</taxon>
        <taxon>Cryptomycota</taxon>
        <taxon>Cryptomycota incertae sedis</taxon>
        <taxon>Paramicrosporidium</taxon>
    </lineage>
</organism>